<gene>
    <name evidence="1" type="ORF">BRAPAZ1V2_A07P02850.2</name>
</gene>
<dbReference type="Proteomes" id="UP000694005">
    <property type="component" value="Chromosome A07"/>
</dbReference>
<dbReference type="AlphaFoldDB" id="A0A8D9M6X3"/>
<accession>A0A8D9M6X3</accession>
<evidence type="ECO:0000313" key="2">
    <source>
        <dbReference type="Proteomes" id="UP000694005"/>
    </source>
</evidence>
<sequence length="54" mass="6110">RIIWPELPEVDAAEKAIVVELSEKVDQSSHQHRQHQSLAGAIYIKGVAVSKYKR</sequence>
<proteinExistence type="predicted"/>
<protein>
    <submittedName>
        <fullName evidence="1">Uncharacterized protein</fullName>
    </submittedName>
</protein>
<evidence type="ECO:0000313" key="1">
    <source>
        <dbReference type="EMBL" id="CAG7900641.1"/>
    </source>
</evidence>
<dbReference type="EMBL" id="LS974623">
    <property type="protein sequence ID" value="CAG7900641.1"/>
    <property type="molecule type" value="Genomic_DNA"/>
</dbReference>
<organism evidence="1 2">
    <name type="scientific">Brassica campestris</name>
    <name type="common">Field mustard</name>
    <dbReference type="NCBI Taxonomy" id="3711"/>
    <lineage>
        <taxon>Eukaryota</taxon>
        <taxon>Viridiplantae</taxon>
        <taxon>Streptophyta</taxon>
        <taxon>Embryophyta</taxon>
        <taxon>Tracheophyta</taxon>
        <taxon>Spermatophyta</taxon>
        <taxon>Magnoliopsida</taxon>
        <taxon>eudicotyledons</taxon>
        <taxon>Gunneridae</taxon>
        <taxon>Pentapetalae</taxon>
        <taxon>rosids</taxon>
        <taxon>malvids</taxon>
        <taxon>Brassicales</taxon>
        <taxon>Brassicaceae</taxon>
        <taxon>Brassiceae</taxon>
        <taxon>Brassica</taxon>
    </lineage>
</organism>
<feature type="non-terminal residue" evidence="1">
    <location>
        <position position="54"/>
    </location>
</feature>
<name>A0A8D9M6X3_BRACM</name>
<dbReference type="Gramene" id="A07p02850.2_BraZ1">
    <property type="protein sequence ID" value="A07p02850.2_BraZ1.CDS"/>
    <property type="gene ID" value="A07g02850.2_BraZ1"/>
</dbReference>
<reference evidence="1 2" key="1">
    <citation type="submission" date="2021-07" db="EMBL/GenBank/DDBJ databases">
        <authorList>
            <consortium name="Genoscope - CEA"/>
            <person name="William W."/>
        </authorList>
    </citation>
    <scope>NUCLEOTIDE SEQUENCE [LARGE SCALE GENOMIC DNA]</scope>
</reference>